<organism evidence="16 17">
    <name type="scientific">Seriola lalandi dorsalis</name>
    <dbReference type="NCBI Taxonomy" id="1841481"/>
    <lineage>
        <taxon>Eukaryota</taxon>
        <taxon>Metazoa</taxon>
        <taxon>Chordata</taxon>
        <taxon>Craniata</taxon>
        <taxon>Vertebrata</taxon>
        <taxon>Euteleostomi</taxon>
        <taxon>Actinopterygii</taxon>
        <taxon>Neopterygii</taxon>
        <taxon>Teleostei</taxon>
        <taxon>Neoteleostei</taxon>
        <taxon>Acanthomorphata</taxon>
        <taxon>Carangaria</taxon>
        <taxon>Carangiformes</taxon>
        <taxon>Carangidae</taxon>
        <taxon>Seriola</taxon>
    </lineage>
</organism>
<evidence type="ECO:0000256" key="14">
    <source>
        <dbReference type="SAM" id="SignalP"/>
    </source>
</evidence>
<evidence type="ECO:0000256" key="1">
    <source>
        <dbReference type="ARBA" id="ARBA00004251"/>
    </source>
</evidence>
<dbReference type="Proteomes" id="UP000261360">
    <property type="component" value="Unplaced"/>
</dbReference>
<dbReference type="GeneTree" id="ENSGT00940000154829"/>
<reference evidence="16" key="2">
    <citation type="submission" date="2025-09" db="UniProtKB">
        <authorList>
            <consortium name="Ensembl"/>
        </authorList>
    </citation>
    <scope>IDENTIFICATION</scope>
</reference>
<keyword evidence="4 14" id="KW-0732">Signal</keyword>
<dbReference type="GO" id="GO:0014704">
    <property type="term" value="C:intercalated disc"/>
    <property type="evidence" value="ECO:0007669"/>
    <property type="project" value="TreeGrafter"/>
</dbReference>
<keyword evidence="5" id="KW-0677">Repeat</keyword>
<dbReference type="Ensembl" id="ENSSLDT00000010809.1">
    <property type="protein sequence ID" value="ENSSLDP00000010428.1"/>
    <property type="gene ID" value="ENSSLDG00000008320.1"/>
</dbReference>
<evidence type="ECO:0000256" key="11">
    <source>
        <dbReference type="ARBA" id="ARBA00023180"/>
    </source>
</evidence>
<keyword evidence="3 13" id="KW-0812">Transmembrane</keyword>
<evidence type="ECO:0000256" key="8">
    <source>
        <dbReference type="ARBA" id="ARBA00023136"/>
    </source>
</evidence>
<evidence type="ECO:0000256" key="10">
    <source>
        <dbReference type="ARBA" id="ARBA00023170"/>
    </source>
</evidence>
<keyword evidence="2" id="KW-1003">Cell membrane</keyword>
<evidence type="ECO:0000256" key="9">
    <source>
        <dbReference type="ARBA" id="ARBA00023157"/>
    </source>
</evidence>
<dbReference type="Gene3D" id="2.60.40.10">
    <property type="entry name" value="Immunoglobulins"/>
    <property type="match status" value="2"/>
</dbReference>
<feature type="transmembrane region" description="Helical" evidence="13">
    <location>
        <begin position="235"/>
        <end position="259"/>
    </location>
</feature>
<evidence type="ECO:0000256" key="4">
    <source>
        <dbReference type="ARBA" id="ARBA00022729"/>
    </source>
</evidence>
<feature type="chain" id="PRO_5017286900" description="Ig-like domain-containing protein" evidence="14">
    <location>
        <begin position="26"/>
        <end position="333"/>
    </location>
</feature>
<dbReference type="PANTHER" id="PTHR44468:SF3">
    <property type="entry name" value="COXSACKIEVIRUS AND ADENOVIRUS RECEPTOR"/>
    <property type="match status" value="1"/>
</dbReference>
<keyword evidence="9" id="KW-1015">Disulfide bond</keyword>
<dbReference type="GO" id="GO:0016323">
    <property type="term" value="C:basolateral plasma membrane"/>
    <property type="evidence" value="ECO:0007669"/>
    <property type="project" value="TreeGrafter"/>
</dbReference>
<evidence type="ECO:0000256" key="7">
    <source>
        <dbReference type="ARBA" id="ARBA00022989"/>
    </source>
</evidence>
<dbReference type="GO" id="GO:0050839">
    <property type="term" value="F:cell adhesion molecule binding"/>
    <property type="evidence" value="ECO:0007669"/>
    <property type="project" value="TreeGrafter"/>
</dbReference>
<dbReference type="PROSITE" id="PS50835">
    <property type="entry name" value="IG_LIKE"/>
    <property type="match status" value="2"/>
</dbReference>
<evidence type="ECO:0000256" key="2">
    <source>
        <dbReference type="ARBA" id="ARBA00022475"/>
    </source>
</evidence>
<dbReference type="AlphaFoldDB" id="A0A3B4XDJ3"/>
<accession>A0A3B4XDJ3</accession>
<keyword evidence="8 13" id="KW-0472">Membrane</keyword>
<keyword evidence="11" id="KW-0325">Glycoprotein</keyword>
<dbReference type="GO" id="GO:0034109">
    <property type="term" value="P:homotypic cell-cell adhesion"/>
    <property type="evidence" value="ECO:0007669"/>
    <property type="project" value="TreeGrafter"/>
</dbReference>
<keyword evidence="17" id="KW-1185">Reference proteome</keyword>
<comment type="subcellular location">
    <subcellularLocation>
        <location evidence="1">Cell membrane</location>
        <topology evidence="1">Single-pass type I membrane protein</topology>
    </subcellularLocation>
</comment>
<dbReference type="GO" id="GO:0005923">
    <property type="term" value="C:bicellular tight junction"/>
    <property type="evidence" value="ECO:0007669"/>
    <property type="project" value="TreeGrafter"/>
</dbReference>
<feature type="domain" description="Ig-like" evidence="15">
    <location>
        <begin position="134"/>
        <end position="227"/>
    </location>
</feature>
<dbReference type="SMART" id="SM00409">
    <property type="entry name" value="IG"/>
    <property type="match status" value="2"/>
</dbReference>
<feature type="signal peptide" evidence="14">
    <location>
        <begin position="1"/>
        <end position="25"/>
    </location>
</feature>
<proteinExistence type="predicted"/>
<evidence type="ECO:0000256" key="12">
    <source>
        <dbReference type="ARBA" id="ARBA00023319"/>
    </source>
</evidence>
<evidence type="ECO:0000256" key="6">
    <source>
        <dbReference type="ARBA" id="ARBA00022889"/>
    </source>
</evidence>
<name>A0A3B4XDJ3_SERLL</name>
<evidence type="ECO:0000256" key="3">
    <source>
        <dbReference type="ARBA" id="ARBA00022692"/>
    </source>
</evidence>
<feature type="domain" description="Ig-like" evidence="15">
    <location>
        <begin position="22"/>
        <end position="130"/>
    </location>
</feature>
<dbReference type="InterPro" id="IPR052307">
    <property type="entry name" value="EJ_Adhesion_Regulator"/>
</dbReference>
<evidence type="ECO:0000313" key="17">
    <source>
        <dbReference type="Proteomes" id="UP000261360"/>
    </source>
</evidence>
<dbReference type="InterPro" id="IPR013106">
    <property type="entry name" value="Ig_V-set"/>
</dbReference>
<keyword evidence="6" id="KW-0130">Cell adhesion</keyword>
<dbReference type="InterPro" id="IPR003599">
    <property type="entry name" value="Ig_sub"/>
</dbReference>
<keyword evidence="7 13" id="KW-1133">Transmembrane helix</keyword>
<dbReference type="SUPFAM" id="SSF48726">
    <property type="entry name" value="Immunoglobulin"/>
    <property type="match status" value="2"/>
</dbReference>
<reference evidence="16" key="1">
    <citation type="submission" date="2025-08" db="UniProtKB">
        <authorList>
            <consortium name="Ensembl"/>
        </authorList>
    </citation>
    <scope>IDENTIFICATION</scope>
</reference>
<dbReference type="PANTHER" id="PTHR44468">
    <property type="entry name" value="COXSACKIEVIRUS AND ADENOVIRUS RECEPTOR-RELATED"/>
    <property type="match status" value="1"/>
</dbReference>
<sequence>MLFLQLWHLFMTLSLLPFTAKPSHGLQIVSQSLSPTYAAVGDDVTLSCHFTLAPEDLGGIDIEWSTKPADIQKEETVVIWYAGDHRIYNDFDHRFQSRVQFVSPDPESGNGSITINDLKLTDSDTFQCKVKKLPGISSIIIRLDVMERPTKPVCNPEVVVEMGQTVVLSCIGSQGSPPMWYTWSKESREKMLPGDLFLTITGEDVLGPYVCNAENLVGSETCTATLILKSAVSNVAVSAAVTVIVLLMIITISAIVFFCRKRKNVENFGSEIRVDELPPHKWLLKKRQQAVSSVYVQKELSNCENVFNNVHIENLSKGERQDGHPGEKQQKEV</sequence>
<dbReference type="InterPro" id="IPR013783">
    <property type="entry name" value="Ig-like_fold"/>
</dbReference>
<evidence type="ECO:0000313" key="16">
    <source>
        <dbReference type="Ensembl" id="ENSSLDP00000010428.1"/>
    </source>
</evidence>
<dbReference type="InterPro" id="IPR036179">
    <property type="entry name" value="Ig-like_dom_sf"/>
</dbReference>
<dbReference type="Pfam" id="PF07686">
    <property type="entry name" value="V-set"/>
    <property type="match status" value="1"/>
</dbReference>
<keyword evidence="12" id="KW-0393">Immunoglobulin domain</keyword>
<dbReference type="STRING" id="1841481.ENSSLDP00000010428"/>
<evidence type="ECO:0000259" key="15">
    <source>
        <dbReference type="PROSITE" id="PS50835"/>
    </source>
</evidence>
<keyword evidence="10" id="KW-0675">Receptor</keyword>
<evidence type="ECO:0000256" key="13">
    <source>
        <dbReference type="SAM" id="Phobius"/>
    </source>
</evidence>
<dbReference type="InterPro" id="IPR007110">
    <property type="entry name" value="Ig-like_dom"/>
</dbReference>
<protein>
    <recommendedName>
        <fullName evidence="15">Ig-like domain-containing protein</fullName>
    </recommendedName>
</protein>
<evidence type="ECO:0000256" key="5">
    <source>
        <dbReference type="ARBA" id="ARBA00022737"/>
    </source>
</evidence>